<dbReference type="GO" id="GO:0005829">
    <property type="term" value="C:cytosol"/>
    <property type="evidence" value="ECO:0007669"/>
    <property type="project" value="TreeGrafter"/>
</dbReference>
<evidence type="ECO:0000256" key="4">
    <source>
        <dbReference type="ARBA" id="ARBA00022517"/>
    </source>
</evidence>
<dbReference type="RefSeq" id="WP_135263991.1">
    <property type="nucleotide sequence ID" value="NZ_SMLM01000002.1"/>
</dbReference>
<evidence type="ECO:0000256" key="1">
    <source>
        <dbReference type="ARBA" id="ARBA00002868"/>
    </source>
</evidence>
<dbReference type="Pfam" id="PF02620">
    <property type="entry name" value="YceD"/>
    <property type="match status" value="1"/>
</dbReference>
<comment type="caution">
    <text evidence="6">The sequence shown here is derived from an EMBL/GenBank/DDBJ whole genome shotgun (WGS) entry which is preliminary data.</text>
</comment>
<organism evidence="6 7">
    <name type="scientific">Ramlibacter henchirensis</name>
    <dbReference type="NCBI Taxonomy" id="204072"/>
    <lineage>
        <taxon>Bacteria</taxon>
        <taxon>Pseudomonadati</taxon>
        <taxon>Pseudomonadota</taxon>
        <taxon>Betaproteobacteria</taxon>
        <taxon>Burkholderiales</taxon>
        <taxon>Comamonadaceae</taxon>
        <taxon>Ramlibacter</taxon>
    </lineage>
</organism>
<dbReference type="GO" id="GO:0042254">
    <property type="term" value="P:ribosome biogenesis"/>
    <property type="evidence" value="ECO:0007669"/>
    <property type="project" value="UniProtKB-KW"/>
</dbReference>
<proteinExistence type="inferred from homology"/>
<gene>
    <name evidence="6" type="ORF">EZ313_14475</name>
</gene>
<dbReference type="Proteomes" id="UP000298180">
    <property type="component" value="Unassembled WGS sequence"/>
</dbReference>
<dbReference type="PANTHER" id="PTHR38099">
    <property type="entry name" value="LARGE RIBOSOMAL RNA SUBUNIT ACCUMULATION PROTEIN YCED"/>
    <property type="match status" value="1"/>
</dbReference>
<keyword evidence="7" id="KW-1185">Reference proteome</keyword>
<evidence type="ECO:0000256" key="3">
    <source>
        <dbReference type="ARBA" id="ARBA00015716"/>
    </source>
</evidence>
<protein>
    <recommendedName>
        <fullName evidence="3">Large ribosomal RNA subunit accumulation protein YceD</fullName>
    </recommendedName>
    <alternativeName>
        <fullName evidence="5">23S rRNA accumulation protein YceD</fullName>
    </alternativeName>
</protein>
<dbReference type="AlphaFoldDB" id="A0A4Z0BT47"/>
<comment type="function">
    <text evidence="1">Plays a role in synthesis, processing and/or stability of 23S rRNA.</text>
</comment>
<evidence type="ECO:0000256" key="5">
    <source>
        <dbReference type="ARBA" id="ARBA00031841"/>
    </source>
</evidence>
<sequence>MKRQFNAQRLDVQAFAEDGAELSGQAELRSFARLSGESGGRGAERPVEWSAQGELLNPRHVHPEVWLHLTASAVMPLTCQRCLEPVDVPVSVERSFRFVADEETAAAEDDESEEDLLAISRAFDLLGLVEDELLMEVPAVPRHEVCPEPVQFSAADPGFEEAAPAENPFAALKVLKGGKG</sequence>
<reference evidence="6 7" key="1">
    <citation type="submission" date="2019-03" db="EMBL/GenBank/DDBJ databases">
        <title>Ramlibacter henchirensis DSM 14656, whole genome shotgun sequence.</title>
        <authorList>
            <person name="Zhang X."/>
            <person name="Feng G."/>
            <person name="Zhu H."/>
        </authorList>
    </citation>
    <scope>NUCLEOTIDE SEQUENCE [LARGE SCALE GENOMIC DNA]</scope>
    <source>
        <strain evidence="6 7">DSM 14656</strain>
    </source>
</reference>
<dbReference type="InterPro" id="IPR039255">
    <property type="entry name" value="YceD_bac"/>
</dbReference>
<evidence type="ECO:0000313" key="6">
    <source>
        <dbReference type="EMBL" id="TFZ02466.1"/>
    </source>
</evidence>
<comment type="similarity">
    <text evidence="2">Belongs to the DUF177 domain family.</text>
</comment>
<keyword evidence="4" id="KW-0690">Ribosome biogenesis</keyword>
<dbReference type="PANTHER" id="PTHR38099:SF1">
    <property type="entry name" value="LARGE RIBOSOMAL RNA SUBUNIT ACCUMULATION PROTEIN YCED"/>
    <property type="match status" value="1"/>
</dbReference>
<dbReference type="InterPro" id="IPR003772">
    <property type="entry name" value="YceD"/>
</dbReference>
<name>A0A4Z0BT47_9BURK</name>
<dbReference type="OrthoDB" id="5297600at2"/>
<evidence type="ECO:0000256" key="2">
    <source>
        <dbReference type="ARBA" id="ARBA00010740"/>
    </source>
</evidence>
<dbReference type="EMBL" id="SMLM01000002">
    <property type="protein sequence ID" value="TFZ02466.1"/>
    <property type="molecule type" value="Genomic_DNA"/>
</dbReference>
<evidence type="ECO:0000313" key="7">
    <source>
        <dbReference type="Proteomes" id="UP000298180"/>
    </source>
</evidence>
<accession>A0A4Z0BT47</accession>